<keyword evidence="3" id="KW-1185">Reference proteome</keyword>
<dbReference type="InterPro" id="IPR055259">
    <property type="entry name" value="YkvP/CgeB_Glyco_trans-like"/>
</dbReference>
<feature type="domain" description="Spore protein YkvP/CgeB glycosyl transferase-like" evidence="1">
    <location>
        <begin position="311"/>
        <end position="414"/>
    </location>
</feature>
<comment type="caution">
    <text evidence="2">The sequence shown here is derived from an EMBL/GenBank/DDBJ whole genome shotgun (WGS) entry which is preliminary data.</text>
</comment>
<reference evidence="2 3" key="1">
    <citation type="journal article" date="2015" name="Plant Cell">
        <title>Oil accumulation by the oleaginous diatom Fistulifera solaris as revealed by the genome and transcriptome.</title>
        <authorList>
            <person name="Tanaka T."/>
            <person name="Maeda Y."/>
            <person name="Veluchamy A."/>
            <person name="Tanaka M."/>
            <person name="Abida H."/>
            <person name="Marechal E."/>
            <person name="Bowler C."/>
            <person name="Muto M."/>
            <person name="Sunaga Y."/>
            <person name="Tanaka M."/>
            <person name="Yoshino T."/>
            <person name="Taniguchi T."/>
            <person name="Fukuda Y."/>
            <person name="Nemoto M."/>
            <person name="Matsumoto M."/>
            <person name="Wong P.S."/>
            <person name="Aburatani S."/>
            <person name="Fujibuchi W."/>
        </authorList>
    </citation>
    <scope>NUCLEOTIDE SEQUENCE [LARGE SCALE GENOMIC DNA]</scope>
    <source>
        <strain evidence="2 3">JPCC DA0580</strain>
    </source>
</reference>
<dbReference type="Proteomes" id="UP000198406">
    <property type="component" value="Unassembled WGS sequence"/>
</dbReference>
<protein>
    <recommendedName>
        <fullName evidence="1">Spore protein YkvP/CgeB glycosyl transferase-like domain-containing protein</fullName>
    </recommendedName>
</protein>
<accession>A0A1Z5J654</accession>
<evidence type="ECO:0000259" key="1">
    <source>
        <dbReference type="Pfam" id="PF13524"/>
    </source>
</evidence>
<dbReference type="OrthoDB" id="46077at2759"/>
<dbReference type="AlphaFoldDB" id="A0A1Z5J654"/>
<gene>
    <name evidence="2" type="ORF">FisN_6Lh162</name>
</gene>
<sequence length="422" mass="48502">MKLLLQTNDPIIKQITRTGEPPVTKVRIILFNHKSRSIRFREGPTWAIGDEVLNICMDGFERSPYFEIVGTSLIPDFNVDPSFVLEEDEDVVWVVDMRRIVLRQSYSIHRQLVILANTTIRDQEEKVVSKKITRRPQLTLVLMDFRDRFSANTLCTKAVRELISLVGDNGSVRNVVQPVVRGRKWSDQRNFIVPGQVWDCRRDNECFGSNTLHVPYTVRSDYAEAVMGNFPQYQSISIPAITAEPNAADTVREIDVAHFWPHERNEPSEAHAKLRDAVTDLIKEMGERKRFTVIVDFVSAAAKQGRSQVSPKYVEALLTTKVVVVAQRDDWEDHYRLFEALIGGALVMTDTMLSLPEGLAHKESIVVYNSLAELRELLSYYLDPKNEAERLSIARAGWKVAISRHRTYHWMERIFFGRIITM</sequence>
<name>A0A1Z5J654_FISSO</name>
<evidence type="ECO:0000313" key="2">
    <source>
        <dbReference type="EMBL" id="GAX09460.1"/>
    </source>
</evidence>
<proteinExistence type="predicted"/>
<evidence type="ECO:0000313" key="3">
    <source>
        <dbReference type="Proteomes" id="UP000198406"/>
    </source>
</evidence>
<organism evidence="2 3">
    <name type="scientific">Fistulifera solaris</name>
    <name type="common">Oleaginous diatom</name>
    <dbReference type="NCBI Taxonomy" id="1519565"/>
    <lineage>
        <taxon>Eukaryota</taxon>
        <taxon>Sar</taxon>
        <taxon>Stramenopiles</taxon>
        <taxon>Ochrophyta</taxon>
        <taxon>Bacillariophyta</taxon>
        <taxon>Bacillariophyceae</taxon>
        <taxon>Bacillariophycidae</taxon>
        <taxon>Naviculales</taxon>
        <taxon>Naviculaceae</taxon>
        <taxon>Fistulifera</taxon>
    </lineage>
</organism>
<dbReference type="EMBL" id="BDSP01000007">
    <property type="protein sequence ID" value="GAX09460.1"/>
    <property type="molecule type" value="Genomic_DNA"/>
</dbReference>
<dbReference type="Pfam" id="PF13524">
    <property type="entry name" value="Glyco_trans_1_2"/>
    <property type="match status" value="1"/>
</dbReference>
<dbReference type="InParanoid" id="A0A1Z5J654"/>